<keyword evidence="5" id="KW-0474">Menaquinone biosynthesis</keyword>
<dbReference type="SUPFAM" id="SSF56322">
    <property type="entry name" value="ADC synthase"/>
    <property type="match status" value="1"/>
</dbReference>
<organism evidence="7 8">
    <name type="scientific">Dickeya aquatica</name>
    <dbReference type="NCBI Taxonomy" id="1401087"/>
    <lineage>
        <taxon>Bacteria</taxon>
        <taxon>Pseudomonadati</taxon>
        <taxon>Pseudomonadota</taxon>
        <taxon>Gammaproteobacteria</taxon>
        <taxon>Enterobacterales</taxon>
        <taxon>Pectobacteriaceae</taxon>
        <taxon>Dickeya</taxon>
    </lineage>
</organism>
<feature type="binding site" evidence="5">
    <location>
        <position position="445"/>
    </location>
    <ligand>
        <name>Mg(2+)</name>
        <dbReference type="ChEBI" id="CHEBI:18420"/>
    </ligand>
</feature>
<dbReference type="UniPathway" id="UPA01057">
    <property type="reaction ID" value="UER00163"/>
</dbReference>
<evidence type="ECO:0000256" key="3">
    <source>
        <dbReference type="ARBA" id="ARBA00022842"/>
    </source>
</evidence>
<dbReference type="GO" id="GO:0008909">
    <property type="term" value="F:isochorismate synthase activity"/>
    <property type="evidence" value="ECO:0007669"/>
    <property type="project" value="UniProtKB-UniRule"/>
</dbReference>
<feature type="domain" description="Chorismate-utilising enzyme C-terminal" evidence="6">
    <location>
        <begin position="199"/>
        <end position="449"/>
    </location>
</feature>
<feature type="binding site" evidence="5">
    <location>
        <position position="313"/>
    </location>
    <ligand>
        <name>Mg(2+)</name>
        <dbReference type="ChEBI" id="CHEBI:18420"/>
    </ligand>
</feature>
<dbReference type="GO" id="GO:0009234">
    <property type="term" value="P:menaquinone biosynthetic process"/>
    <property type="evidence" value="ECO:0007669"/>
    <property type="project" value="UniProtKB-UniRule"/>
</dbReference>
<dbReference type="Pfam" id="PF00425">
    <property type="entry name" value="Chorismate_bind"/>
    <property type="match status" value="1"/>
</dbReference>
<dbReference type="KEGG" id="daq:DAQ1742_03107"/>
<dbReference type="InterPro" id="IPR034681">
    <property type="entry name" value="MenF"/>
</dbReference>
<dbReference type="InterPro" id="IPR004561">
    <property type="entry name" value="IsoChor_synthase"/>
</dbReference>
<comment type="cofactor">
    <cofactor evidence="5">
        <name>Mg(2+)</name>
        <dbReference type="ChEBI" id="CHEBI:18420"/>
    </cofactor>
</comment>
<dbReference type="AlphaFoldDB" id="A0A375ACV6"/>
<sequence length="462" mass="51585">MAFFFQGVTRIIPYFQLGYGVNVLQFSDLLHQMHQALSEPLPAQTGFHAITLTLTLHDSGQLLAWLASQPVYPQFYWQHRQDDEEAAVCGDVCAFGDITQANAFLQRDDVDDSVRIWGVNAFDQHPIEPDAEVARLFVPRIALLRQARRLRVRVNLFSETSLAEDARQAQAFLRQLQPPQALAVLQARILSARHCPGLEQWRGLLNLALAEIAAGKLEKVVPARATMLSLNEPLRAATLMAASRAVNHHCYHFMLASAPEQAFLGSSPERLYRRRNNRLETEALAGTVANDSDEVTAAQLANWLINDVKNQCENMLVVDDICQRLHQVALTLDVMPPEIIRLRKVQHLRRTIQATLRATSDEACLRLLQPTAAVAGLPRRPARDFLARHEPFTRGWYAGSAGYLSCQQAEFCVALRSANVNARQLTLYAGAGIIAGSDPELEWQELENKAAGLKSLFESDEL</sequence>
<feature type="active site" description="Proton acceptor" evidence="5">
    <location>
        <position position="219"/>
    </location>
</feature>
<dbReference type="InterPro" id="IPR015890">
    <property type="entry name" value="Chorismate_C"/>
</dbReference>
<evidence type="ECO:0000256" key="2">
    <source>
        <dbReference type="ARBA" id="ARBA00005297"/>
    </source>
</evidence>
<comment type="catalytic activity">
    <reaction evidence="1 5">
        <text>chorismate = isochorismate</text>
        <dbReference type="Rhea" id="RHEA:18985"/>
        <dbReference type="ChEBI" id="CHEBI:29748"/>
        <dbReference type="ChEBI" id="CHEBI:29780"/>
        <dbReference type="EC" id="5.4.4.2"/>
    </reaction>
</comment>
<name>A0A375ACV6_9GAMM</name>
<evidence type="ECO:0000256" key="1">
    <source>
        <dbReference type="ARBA" id="ARBA00000799"/>
    </source>
</evidence>
<dbReference type="EMBL" id="LT615367">
    <property type="protein sequence ID" value="SLM63934.1"/>
    <property type="molecule type" value="Genomic_DNA"/>
</dbReference>
<comment type="function">
    <text evidence="5">Catalyzes the conversion of chorismate to isochorismate.</text>
</comment>
<dbReference type="PANTHER" id="PTHR47253">
    <property type="match status" value="1"/>
</dbReference>
<accession>A0A375ACV6</accession>
<evidence type="ECO:0000259" key="6">
    <source>
        <dbReference type="Pfam" id="PF00425"/>
    </source>
</evidence>
<gene>
    <name evidence="5 7" type="primary">menF</name>
    <name evidence="7" type="ORF">DAQ1742_03107</name>
</gene>
<dbReference type="PANTHER" id="PTHR47253:SF4">
    <property type="entry name" value="ISOCHORISMATE SYNTHASE 2, CHLOROPLASTIC"/>
    <property type="match status" value="1"/>
</dbReference>
<dbReference type="Proteomes" id="UP000294820">
    <property type="component" value="Chromosome 1"/>
</dbReference>
<keyword evidence="4 5" id="KW-0413">Isomerase</keyword>
<keyword evidence="8" id="KW-1185">Reference proteome</keyword>
<dbReference type="UniPathway" id="UPA00079"/>
<dbReference type="HAMAP" id="MF_01935">
    <property type="entry name" value="MenF"/>
    <property type="match status" value="1"/>
</dbReference>
<proteinExistence type="inferred from homology"/>
<comment type="pathway">
    <text evidence="5">Quinol/quinone metabolism; menaquinone biosynthesis.</text>
</comment>
<evidence type="ECO:0000313" key="8">
    <source>
        <dbReference type="Proteomes" id="UP000294820"/>
    </source>
</evidence>
<comment type="similarity">
    <text evidence="2 5">Belongs to the isochorismate synthase family.</text>
</comment>
<evidence type="ECO:0000256" key="5">
    <source>
        <dbReference type="HAMAP-Rule" id="MF_01935"/>
    </source>
</evidence>
<dbReference type="GO" id="GO:0000287">
    <property type="term" value="F:magnesium ion binding"/>
    <property type="evidence" value="ECO:0007669"/>
    <property type="project" value="UniProtKB-UniRule"/>
</dbReference>
<evidence type="ECO:0000313" key="7">
    <source>
        <dbReference type="EMBL" id="SLM63934.1"/>
    </source>
</evidence>
<dbReference type="Gene3D" id="3.60.120.10">
    <property type="entry name" value="Anthranilate synthase"/>
    <property type="match status" value="1"/>
</dbReference>
<comment type="pathway">
    <text evidence="5">Quinol/quinone metabolism; 1,4-dihydroxy-2-naphthoate biosynthesis; 1,4-dihydroxy-2-naphthoate from chorismate: step 1/7.</text>
</comment>
<reference evidence="7 8" key="1">
    <citation type="submission" date="2016-09" db="EMBL/GenBank/DDBJ databases">
        <authorList>
            <person name="Reverchon S."/>
            <person name="Nasser W."/>
            <person name="Leonard S."/>
            <person name="Brochier C."/>
            <person name="Duprey A."/>
        </authorList>
    </citation>
    <scope>NUCLEOTIDE SEQUENCE [LARGE SCALE GENOMIC DNA]</scope>
    <source>
        <strain evidence="7 8">174/2</strain>
    </source>
</reference>
<dbReference type="NCBIfam" id="TIGR00543">
    <property type="entry name" value="isochor_syn"/>
    <property type="match status" value="1"/>
</dbReference>
<dbReference type="InterPro" id="IPR044250">
    <property type="entry name" value="MenF-like"/>
</dbReference>
<dbReference type="EC" id="5.4.4.2" evidence="5"/>
<dbReference type="NCBIfam" id="NF011588">
    <property type="entry name" value="PRK15012.1"/>
    <property type="match status" value="1"/>
</dbReference>
<evidence type="ECO:0000256" key="4">
    <source>
        <dbReference type="ARBA" id="ARBA00023235"/>
    </source>
</evidence>
<feature type="active site" description="Proton donor" evidence="5">
    <location>
        <position position="269"/>
    </location>
</feature>
<protein>
    <recommendedName>
        <fullName evidence="5">Isochorismate synthase MenF</fullName>
        <ecNumber evidence="5">5.4.4.2</ecNumber>
    </recommendedName>
    <alternativeName>
        <fullName evidence="5">Isochorismate mutase</fullName>
    </alternativeName>
</protein>
<keyword evidence="3 5" id="KW-0460">Magnesium</keyword>
<dbReference type="InterPro" id="IPR005801">
    <property type="entry name" value="ADC_synthase"/>
</dbReference>
<keyword evidence="5" id="KW-0479">Metal-binding</keyword>